<evidence type="ECO:0000313" key="2">
    <source>
        <dbReference type="Proteomes" id="UP000598174"/>
    </source>
</evidence>
<dbReference type="RefSeq" id="WP_203820660.1">
    <property type="nucleotide sequence ID" value="NZ_BAAABP010000015.1"/>
</dbReference>
<dbReference type="SUPFAM" id="SSF52540">
    <property type="entry name" value="P-loop containing nucleoside triphosphate hydrolases"/>
    <property type="match status" value="1"/>
</dbReference>
<accession>A0A919JBS0</accession>
<gene>
    <name evidence="1" type="ORF">Afe05nite_60960</name>
</gene>
<keyword evidence="2" id="KW-1185">Reference proteome</keyword>
<comment type="caution">
    <text evidence="1">The sequence shown here is derived from an EMBL/GenBank/DDBJ whole genome shotgun (WGS) entry which is preliminary data.</text>
</comment>
<dbReference type="Gene3D" id="3.40.50.300">
    <property type="entry name" value="P-loop containing nucleotide triphosphate hydrolases"/>
    <property type="match status" value="1"/>
</dbReference>
<reference evidence="1" key="1">
    <citation type="submission" date="2021-01" db="EMBL/GenBank/DDBJ databases">
        <title>Whole genome shotgun sequence of Actinoplanes ferrugineus NBRC 15555.</title>
        <authorList>
            <person name="Komaki H."/>
            <person name="Tamura T."/>
        </authorList>
    </citation>
    <scope>NUCLEOTIDE SEQUENCE</scope>
    <source>
        <strain evidence="1">NBRC 15555</strain>
    </source>
</reference>
<sequence length="178" mass="20334">MTEKPRTGQRVLIIGCSGSGKTVLAHQIAQRVDAPITHLDAIYYDSAWQPIAADEFARRQRDLTAGERWIIEGNYASTLAVRLARADAVIFLDLPAWTCLWGIAQRRWRYRGGQHDDGVYDRLNWSVITYVLGYRRRMRPRVLRLVAAYEEQVSFVRLTSRRHVQRFLGSLSDAGSAS</sequence>
<dbReference type="EMBL" id="BOMM01000052">
    <property type="protein sequence ID" value="GIE14256.1"/>
    <property type="molecule type" value="Genomic_DNA"/>
</dbReference>
<name>A0A919JBS0_9ACTN</name>
<dbReference type="AlphaFoldDB" id="A0A919JBS0"/>
<protein>
    <submittedName>
        <fullName evidence="1">Topology modulation protein</fullName>
    </submittedName>
</protein>
<dbReference type="Proteomes" id="UP000598174">
    <property type="component" value="Unassembled WGS sequence"/>
</dbReference>
<evidence type="ECO:0000313" key="1">
    <source>
        <dbReference type="EMBL" id="GIE14256.1"/>
    </source>
</evidence>
<dbReference type="InterPro" id="IPR052922">
    <property type="entry name" value="Cytidylate_Kinase-2"/>
</dbReference>
<dbReference type="InterPro" id="IPR027417">
    <property type="entry name" value="P-loop_NTPase"/>
</dbReference>
<proteinExistence type="predicted"/>
<dbReference type="PANTHER" id="PTHR37816:SF3">
    <property type="entry name" value="MODULATES DNA TOPOLOGY"/>
    <property type="match status" value="1"/>
</dbReference>
<dbReference type="PANTHER" id="PTHR37816">
    <property type="entry name" value="YALI0E33011P"/>
    <property type="match status" value="1"/>
</dbReference>
<organism evidence="1 2">
    <name type="scientific">Paractinoplanes ferrugineus</name>
    <dbReference type="NCBI Taxonomy" id="113564"/>
    <lineage>
        <taxon>Bacteria</taxon>
        <taxon>Bacillati</taxon>
        <taxon>Actinomycetota</taxon>
        <taxon>Actinomycetes</taxon>
        <taxon>Micromonosporales</taxon>
        <taxon>Micromonosporaceae</taxon>
        <taxon>Paractinoplanes</taxon>
    </lineage>
</organism>